<sequence>MQFKRTSPGTYSRLDGQPDSTGVVDPSHPWAPRSPLSYSKSLPFFRSPPLVIRLFPKALLGKLENPAPDPPFPRAIESVYRTVGEEKVHGNVATMALMFKIPVRLHKSAVVRSKLRKRLKVAMMLLVAQNAMSENVIRNMNVEKALVSEETTEDGVRWVLQGWTYLFRPSLEIYRMPYTKLIDLLRLGLSYVHERAHFLELEWMRRGWKWKDPAARSLQERQDMEDERKDREKFYLFTQNRKRQEKRKNNRVGGLIQAAKKQENRKNDRMLDVVEGESFEEVDHTAHKGNATRLPSLARLKLLLKSGQSISPDGNIPEDYLFGSGIEESPTIPIWARPDFDPEQYTSPFGSFSQGTIVENSTVETLFTKSPIFMPPVRSVSARMK</sequence>
<reference evidence="2 3" key="1">
    <citation type="submission" date="2019-02" db="EMBL/GenBank/DDBJ databases">
        <title>Genome sequencing of the rare red list fungi Phellinidium pouzarii.</title>
        <authorList>
            <person name="Buettner E."/>
            <person name="Kellner H."/>
        </authorList>
    </citation>
    <scope>NUCLEOTIDE SEQUENCE [LARGE SCALE GENOMIC DNA]</scope>
    <source>
        <strain evidence="2 3">DSM 108285</strain>
    </source>
</reference>
<name>A0A4S4KW52_9AGAM</name>
<feature type="region of interest" description="Disordered" evidence="1">
    <location>
        <begin position="1"/>
        <end position="28"/>
    </location>
</feature>
<comment type="caution">
    <text evidence="2">The sequence shown here is derived from an EMBL/GenBank/DDBJ whole genome shotgun (WGS) entry which is preliminary data.</text>
</comment>
<gene>
    <name evidence="2" type="ORF">EW145_g6565</name>
</gene>
<feature type="compositionally biased region" description="Polar residues" evidence="1">
    <location>
        <begin position="1"/>
        <end position="10"/>
    </location>
</feature>
<evidence type="ECO:0000313" key="2">
    <source>
        <dbReference type="EMBL" id="THH03056.1"/>
    </source>
</evidence>
<dbReference type="OrthoDB" id="3265918at2759"/>
<dbReference type="EMBL" id="SGPK01000508">
    <property type="protein sequence ID" value="THH03056.1"/>
    <property type="molecule type" value="Genomic_DNA"/>
</dbReference>
<protein>
    <submittedName>
        <fullName evidence="2">Uncharacterized protein</fullName>
    </submittedName>
</protein>
<dbReference type="Proteomes" id="UP000308199">
    <property type="component" value="Unassembled WGS sequence"/>
</dbReference>
<proteinExistence type="predicted"/>
<evidence type="ECO:0000256" key="1">
    <source>
        <dbReference type="SAM" id="MobiDB-lite"/>
    </source>
</evidence>
<keyword evidence="3" id="KW-1185">Reference proteome</keyword>
<dbReference type="AlphaFoldDB" id="A0A4S4KW52"/>
<evidence type="ECO:0000313" key="3">
    <source>
        <dbReference type="Proteomes" id="UP000308199"/>
    </source>
</evidence>
<accession>A0A4S4KW52</accession>
<organism evidence="2 3">
    <name type="scientific">Phellinidium pouzarii</name>
    <dbReference type="NCBI Taxonomy" id="167371"/>
    <lineage>
        <taxon>Eukaryota</taxon>
        <taxon>Fungi</taxon>
        <taxon>Dikarya</taxon>
        <taxon>Basidiomycota</taxon>
        <taxon>Agaricomycotina</taxon>
        <taxon>Agaricomycetes</taxon>
        <taxon>Hymenochaetales</taxon>
        <taxon>Hymenochaetaceae</taxon>
        <taxon>Phellinidium</taxon>
    </lineage>
</organism>